<name>A0A553PQ88_TIGCA</name>
<evidence type="ECO:0000313" key="3">
    <source>
        <dbReference type="EMBL" id="TRY79847.1"/>
    </source>
</evidence>
<keyword evidence="4" id="KW-1185">Reference proteome</keyword>
<proteinExistence type="predicted"/>
<reference evidence="3 4" key="1">
    <citation type="journal article" date="2018" name="Nat. Ecol. Evol.">
        <title>Genomic signatures of mitonuclear coevolution across populations of Tigriopus californicus.</title>
        <authorList>
            <person name="Barreto F.S."/>
            <person name="Watson E.T."/>
            <person name="Lima T.G."/>
            <person name="Willett C.S."/>
            <person name="Edmands S."/>
            <person name="Li W."/>
            <person name="Burton R.S."/>
        </authorList>
    </citation>
    <scope>NUCLEOTIDE SEQUENCE [LARGE SCALE GENOMIC DNA]</scope>
    <source>
        <strain evidence="3 4">San Diego</strain>
    </source>
</reference>
<gene>
    <name evidence="3" type="ORF">TCAL_08839</name>
</gene>
<dbReference type="Proteomes" id="UP000318571">
    <property type="component" value="Chromosome 6"/>
</dbReference>
<evidence type="ECO:0000313" key="4">
    <source>
        <dbReference type="Proteomes" id="UP000318571"/>
    </source>
</evidence>
<sequence length="168" mass="19138">MKNRQDRTKSQVIHSYLKAESERFNHVFFELDATIGTMKDKLVPMVLIPIFVLINVPNPTVDAIHCYDGRGNAYREVTCNTTVKWCSKVTKETEGEKPTTVRGCYYSIPENAEDSCEEKDESQNSKVVSCWCQGNICNNADCSKPLLIGISFLVVRLLVRNRYEWGCC</sequence>
<protein>
    <submittedName>
        <fullName evidence="3">Uncharacterized protein</fullName>
    </submittedName>
</protein>
<dbReference type="EMBL" id="VCGU01000002">
    <property type="protein sequence ID" value="TRY79847.1"/>
    <property type="molecule type" value="Genomic_DNA"/>
</dbReference>
<dbReference type="InterPro" id="IPR031424">
    <property type="entry name" value="QVR-like"/>
</dbReference>
<keyword evidence="2" id="KW-0325">Glycoprotein</keyword>
<organism evidence="3 4">
    <name type="scientific">Tigriopus californicus</name>
    <name type="common">Marine copepod</name>
    <dbReference type="NCBI Taxonomy" id="6832"/>
    <lineage>
        <taxon>Eukaryota</taxon>
        <taxon>Metazoa</taxon>
        <taxon>Ecdysozoa</taxon>
        <taxon>Arthropoda</taxon>
        <taxon>Crustacea</taxon>
        <taxon>Multicrustacea</taxon>
        <taxon>Hexanauplia</taxon>
        <taxon>Copepoda</taxon>
        <taxon>Harpacticoida</taxon>
        <taxon>Harpacticidae</taxon>
        <taxon>Tigriopus</taxon>
    </lineage>
</organism>
<evidence type="ECO:0000256" key="1">
    <source>
        <dbReference type="ARBA" id="ARBA00022729"/>
    </source>
</evidence>
<dbReference type="GO" id="GO:0032222">
    <property type="term" value="P:regulation of synaptic transmission, cholinergic"/>
    <property type="evidence" value="ECO:0007669"/>
    <property type="project" value="InterPro"/>
</dbReference>
<accession>A0A553PQ88</accession>
<dbReference type="AlphaFoldDB" id="A0A553PQ88"/>
<comment type="caution">
    <text evidence="3">The sequence shown here is derived from an EMBL/GenBank/DDBJ whole genome shotgun (WGS) entry which is preliminary data.</text>
</comment>
<keyword evidence="1" id="KW-0732">Signal</keyword>
<dbReference type="GO" id="GO:0030431">
    <property type="term" value="P:sleep"/>
    <property type="evidence" value="ECO:0007669"/>
    <property type="project" value="InterPro"/>
</dbReference>
<evidence type="ECO:0000256" key="2">
    <source>
        <dbReference type="ARBA" id="ARBA00023180"/>
    </source>
</evidence>
<dbReference type="Pfam" id="PF17064">
    <property type="entry name" value="QVR"/>
    <property type="match status" value="1"/>
</dbReference>